<proteinExistence type="predicted"/>
<gene>
    <name evidence="3" type="ORF">ACFQVC_26800</name>
</gene>
<dbReference type="EMBL" id="JBHTCF010000013">
    <property type="protein sequence ID" value="MFC7307821.1"/>
    <property type="molecule type" value="Genomic_DNA"/>
</dbReference>
<keyword evidence="3" id="KW-0489">Methyltransferase</keyword>
<accession>A0ABW2JQF0</accession>
<dbReference type="Gene3D" id="3.40.50.150">
    <property type="entry name" value="Vaccinia Virus protein VP39"/>
    <property type="match status" value="1"/>
</dbReference>
<organism evidence="3 4">
    <name type="scientific">Streptomyces monticola</name>
    <dbReference type="NCBI Taxonomy" id="2666263"/>
    <lineage>
        <taxon>Bacteria</taxon>
        <taxon>Bacillati</taxon>
        <taxon>Actinomycetota</taxon>
        <taxon>Actinomycetes</taxon>
        <taxon>Kitasatosporales</taxon>
        <taxon>Streptomycetaceae</taxon>
        <taxon>Streptomyces</taxon>
    </lineage>
</organism>
<feature type="domain" description="Methyltransferase" evidence="2">
    <location>
        <begin position="93"/>
        <end position="185"/>
    </location>
</feature>
<sequence length="240" mass="25855">MGRGNTSSTMTTERTHDPRNPRNARTADPSFDAIKQSHALSGDAGRLDDFYRNWADSYDADVYNQGYQGPQFITELAVDAAHALESPPSTLSVLDAGCGTGLVGVELARRGFSRIDGIDLSQAMVDRARDTGSYERLIGGVDLNCPVDCVPADAYDLLVCCGVFTVGHVEAEALDHLLDTVRPGGVLVISTRHSYLRGSRFTEHVAGTAEDGQITLVASDDNGPYIDEEGATYWVLRKDG</sequence>
<reference evidence="4" key="1">
    <citation type="journal article" date="2019" name="Int. J. Syst. Evol. Microbiol.">
        <title>The Global Catalogue of Microorganisms (GCM) 10K type strain sequencing project: providing services to taxonomists for standard genome sequencing and annotation.</title>
        <authorList>
            <consortium name="The Broad Institute Genomics Platform"/>
            <consortium name="The Broad Institute Genome Sequencing Center for Infectious Disease"/>
            <person name="Wu L."/>
            <person name="Ma J."/>
        </authorList>
    </citation>
    <scope>NUCLEOTIDE SEQUENCE [LARGE SCALE GENOMIC DNA]</scope>
    <source>
        <strain evidence="4">SYNS20</strain>
    </source>
</reference>
<dbReference type="GO" id="GO:0008168">
    <property type="term" value="F:methyltransferase activity"/>
    <property type="evidence" value="ECO:0007669"/>
    <property type="project" value="UniProtKB-KW"/>
</dbReference>
<evidence type="ECO:0000259" key="2">
    <source>
        <dbReference type="Pfam" id="PF13649"/>
    </source>
</evidence>
<dbReference type="CDD" id="cd02440">
    <property type="entry name" value="AdoMet_MTases"/>
    <property type="match status" value="1"/>
</dbReference>
<dbReference type="SUPFAM" id="SSF53335">
    <property type="entry name" value="S-adenosyl-L-methionine-dependent methyltransferases"/>
    <property type="match status" value="1"/>
</dbReference>
<dbReference type="Pfam" id="PF13649">
    <property type="entry name" value="Methyltransf_25"/>
    <property type="match status" value="1"/>
</dbReference>
<dbReference type="InterPro" id="IPR029063">
    <property type="entry name" value="SAM-dependent_MTases_sf"/>
</dbReference>
<protein>
    <submittedName>
        <fullName evidence="3">Class I SAM-dependent DNA methyltransferase</fullName>
    </submittedName>
</protein>
<evidence type="ECO:0000313" key="4">
    <source>
        <dbReference type="Proteomes" id="UP001596523"/>
    </source>
</evidence>
<evidence type="ECO:0000256" key="1">
    <source>
        <dbReference type="SAM" id="MobiDB-lite"/>
    </source>
</evidence>
<dbReference type="GO" id="GO:0032259">
    <property type="term" value="P:methylation"/>
    <property type="evidence" value="ECO:0007669"/>
    <property type="project" value="UniProtKB-KW"/>
</dbReference>
<feature type="region of interest" description="Disordered" evidence="1">
    <location>
        <begin position="1"/>
        <end position="30"/>
    </location>
</feature>
<dbReference type="InterPro" id="IPR041698">
    <property type="entry name" value="Methyltransf_25"/>
</dbReference>
<dbReference type="RefSeq" id="WP_381835244.1">
    <property type="nucleotide sequence ID" value="NZ_JBHTCF010000013.1"/>
</dbReference>
<keyword evidence="4" id="KW-1185">Reference proteome</keyword>
<evidence type="ECO:0000313" key="3">
    <source>
        <dbReference type="EMBL" id="MFC7307821.1"/>
    </source>
</evidence>
<dbReference type="PANTHER" id="PTHR43464">
    <property type="entry name" value="METHYLTRANSFERASE"/>
    <property type="match status" value="1"/>
</dbReference>
<feature type="compositionally biased region" description="Polar residues" evidence="1">
    <location>
        <begin position="1"/>
        <end position="12"/>
    </location>
</feature>
<comment type="caution">
    <text evidence="3">The sequence shown here is derived from an EMBL/GenBank/DDBJ whole genome shotgun (WGS) entry which is preliminary data.</text>
</comment>
<dbReference type="PANTHER" id="PTHR43464:SF23">
    <property type="entry name" value="JUVENILE HORMONE ACID O-METHYLTRANSFERASE"/>
    <property type="match status" value="1"/>
</dbReference>
<dbReference type="Proteomes" id="UP001596523">
    <property type="component" value="Unassembled WGS sequence"/>
</dbReference>
<keyword evidence="3" id="KW-0808">Transferase</keyword>
<name>A0ABW2JQF0_9ACTN</name>